<evidence type="ECO:0000313" key="1">
    <source>
        <dbReference type="EMBL" id="GAJ18442.1"/>
    </source>
</evidence>
<proteinExistence type="predicted"/>
<accession>X1VIG1</accession>
<protein>
    <submittedName>
        <fullName evidence="1">Uncharacterized protein</fullName>
    </submittedName>
</protein>
<dbReference type="InterPro" id="IPR029058">
    <property type="entry name" value="AB_hydrolase_fold"/>
</dbReference>
<dbReference type="SUPFAM" id="SSF53474">
    <property type="entry name" value="alpha/beta-Hydrolases"/>
    <property type="match status" value="1"/>
</dbReference>
<sequence>TPRLPEIKVPALICWGEEDLGFKDAVQVLKDGIADSELV</sequence>
<gene>
    <name evidence="1" type="ORF">S12H4_63457</name>
</gene>
<reference evidence="1" key="1">
    <citation type="journal article" date="2014" name="Front. Microbiol.">
        <title>High frequency of phylogenetically diverse reductive dehalogenase-homologous genes in deep subseafloor sedimentary metagenomes.</title>
        <authorList>
            <person name="Kawai M."/>
            <person name="Futagami T."/>
            <person name="Toyoda A."/>
            <person name="Takaki Y."/>
            <person name="Nishi S."/>
            <person name="Hori S."/>
            <person name="Arai W."/>
            <person name="Tsubouchi T."/>
            <person name="Morono Y."/>
            <person name="Uchiyama I."/>
            <person name="Ito T."/>
            <person name="Fujiyama A."/>
            <person name="Inagaki F."/>
            <person name="Takami H."/>
        </authorList>
    </citation>
    <scope>NUCLEOTIDE SEQUENCE</scope>
    <source>
        <strain evidence="1">Expedition CK06-06</strain>
    </source>
</reference>
<comment type="caution">
    <text evidence="1">The sequence shown here is derived from an EMBL/GenBank/DDBJ whole genome shotgun (WGS) entry which is preliminary data.</text>
</comment>
<dbReference type="EMBL" id="BARW01043207">
    <property type="protein sequence ID" value="GAJ18442.1"/>
    <property type="molecule type" value="Genomic_DNA"/>
</dbReference>
<feature type="non-terminal residue" evidence="1">
    <location>
        <position position="39"/>
    </location>
</feature>
<dbReference type="AlphaFoldDB" id="X1VIG1"/>
<organism evidence="1">
    <name type="scientific">marine sediment metagenome</name>
    <dbReference type="NCBI Taxonomy" id="412755"/>
    <lineage>
        <taxon>unclassified sequences</taxon>
        <taxon>metagenomes</taxon>
        <taxon>ecological metagenomes</taxon>
    </lineage>
</organism>
<feature type="non-terminal residue" evidence="1">
    <location>
        <position position="1"/>
    </location>
</feature>
<name>X1VIG1_9ZZZZ</name>